<evidence type="ECO:0000256" key="7">
    <source>
        <dbReference type="ARBA" id="ARBA00023136"/>
    </source>
</evidence>
<feature type="transmembrane region" description="Helical" evidence="8">
    <location>
        <begin position="296"/>
        <end position="313"/>
    </location>
</feature>
<organism evidence="10 11">
    <name type="scientific">Candidatus Collierbacteria bacterium RIFOXYB1_FULL_49_13</name>
    <dbReference type="NCBI Taxonomy" id="1817728"/>
    <lineage>
        <taxon>Bacteria</taxon>
        <taxon>Candidatus Collieribacteriota</taxon>
    </lineage>
</organism>
<accession>A0A1F5FH10</accession>
<dbReference type="PANTHER" id="PTHR33908">
    <property type="entry name" value="MANNOSYLTRANSFERASE YKCB-RELATED"/>
    <property type="match status" value="1"/>
</dbReference>
<name>A0A1F5FH10_9BACT</name>
<keyword evidence="2" id="KW-1003">Cell membrane</keyword>
<dbReference type="Pfam" id="PF13231">
    <property type="entry name" value="PMT_2"/>
    <property type="match status" value="1"/>
</dbReference>
<keyword evidence="5 8" id="KW-0812">Transmembrane</keyword>
<dbReference type="PANTHER" id="PTHR33908:SF11">
    <property type="entry name" value="MEMBRANE PROTEIN"/>
    <property type="match status" value="1"/>
</dbReference>
<feature type="transmembrane region" description="Helical" evidence="8">
    <location>
        <begin position="319"/>
        <end position="339"/>
    </location>
</feature>
<evidence type="ECO:0000256" key="6">
    <source>
        <dbReference type="ARBA" id="ARBA00022989"/>
    </source>
</evidence>
<dbReference type="InterPro" id="IPR050297">
    <property type="entry name" value="LipidA_mod_glycosyltrf_83"/>
</dbReference>
<evidence type="ECO:0000313" key="10">
    <source>
        <dbReference type="EMBL" id="OGD78873.1"/>
    </source>
</evidence>
<evidence type="ECO:0000256" key="8">
    <source>
        <dbReference type="SAM" id="Phobius"/>
    </source>
</evidence>
<protein>
    <recommendedName>
        <fullName evidence="9">Glycosyltransferase RgtA/B/C/D-like domain-containing protein</fullName>
    </recommendedName>
</protein>
<evidence type="ECO:0000256" key="4">
    <source>
        <dbReference type="ARBA" id="ARBA00022679"/>
    </source>
</evidence>
<evidence type="ECO:0000256" key="5">
    <source>
        <dbReference type="ARBA" id="ARBA00022692"/>
    </source>
</evidence>
<proteinExistence type="predicted"/>
<evidence type="ECO:0000259" key="9">
    <source>
        <dbReference type="Pfam" id="PF13231"/>
    </source>
</evidence>
<keyword evidence="6 8" id="KW-1133">Transmembrane helix</keyword>
<gene>
    <name evidence="10" type="ORF">A2368_00435</name>
</gene>
<keyword evidence="7 8" id="KW-0472">Membrane</keyword>
<sequence length="537" mass="61042">MSANKILLIILLVASIFRFWGLTKSPPALNWDEVSIGINAYSVLTTARDEWGKFLPLAFKAYGEYKLPGMIYASIPGIALFGLNEIGVRLTPALIGILAVYTLYLLGKELASIRLGLIASALLSISPWHVHLSRASFEAGLALLFIELSLLFYCRIKKDPRALIKTGLFAVLSLYTYNSARIFLPLLFIWLFWRSRRLKLALVSCLLFLPLIITFVNPSAKVRWNTLDTLNNEGFLMAVGESRRYTPLPDPLPRLIHNKYTHLVYKLGLDYLQTFSSELLLFKGSAQTQRSVQGMGLLYLFEFPLLVIGLLSLKDKKYSTLAALLIPWILFSPIPSAITVDAPSSLRALNLLPALLLVEGIGFLSLNSWLSSRSRYFKLLLLVFVLWNISLFVYRLLGVYPIKYSSEWQWGYKQMIQEVNKYEGQVDKVYITNDFGEPQAYLLFYGDKKLLRDYQNQKLVDRTTDPLGWVHVLRFSKYEFVDFEGTEVAKAIVRDNPGKKILLVTGFAQLPGEYPRLFEIKAPNYLIMFEGAIIDNP</sequence>
<evidence type="ECO:0000256" key="1">
    <source>
        <dbReference type="ARBA" id="ARBA00004651"/>
    </source>
</evidence>
<dbReference type="GO" id="GO:0005886">
    <property type="term" value="C:plasma membrane"/>
    <property type="evidence" value="ECO:0007669"/>
    <property type="project" value="UniProtKB-SubCell"/>
</dbReference>
<dbReference type="GO" id="GO:0009103">
    <property type="term" value="P:lipopolysaccharide biosynthetic process"/>
    <property type="evidence" value="ECO:0007669"/>
    <property type="project" value="UniProtKB-ARBA"/>
</dbReference>
<feature type="transmembrane region" description="Helical" evidence="8">
    <location>
        <begin position="351"/>
        <end position="370"/>
    </location>
</feature>
<feature type="transmembrane region" description="Helical" evidence="8">
    <location>
        <begin position="168"/>
        <end position="192"/>
    </location>
</feature>
<keyword evidence="4" id="KW-0808">Transferase</keyword>
<feature type="transmembrane region" description="Helical" evidence="8">
    <location>
        <begin position="376"/>
        <end position="397"/>
    </location>
</feature>
<feature type="transmembrane region" description="Helical" evidence="8">
    <location>
        <begin position="86"/>
        <end position="106"/>
    </location>
</feature>
<reference evidence="10 11" key="1">
    <citation type="journal article" date="2016" name="Nat. Commun.">
        <title>Thousands of microbial genomes shed light on interconnected biogeochemical processes in an aquifer system.</title>
        <authorList>
            <person name="Anantharaman K."/>
            <person name="Brown C.T."/>
            <person name="Hug L.A."/>
            <person name="Sharon I."/>
            <person name="Castelle C.J."/>
            <person name="Probst A.J."/>
            <person name="Thomas B.C."/>
            <person name="Singh A."/>
            <person name="Wilkins M.J."/>
            <person name="Karaoz U."/>
            <person name="Brodie E.L."/>
            <person name="Williams K.H."/>
            <person name="Hubbard S.S."/>
            <person name="Banfield J.F."/>
        </authorList>
    </citation>
    <scope>NUCLEOTIDE SEQUENCE [LARGE SCALE GENOMIC DNA]</scope>
</reference>
<comment type="subcellular location">
    <subcellularLocation>
        <location evidence="1">Cell membrane</location>
        <topology evidence="1">Multi-pass membrane protein</topology>
    </subcellularLocation>
</comment>
<dbReference type="InterPro" id="IPR038731">
    <property type="entry name" value="RgtA/B/C-like"/>
</dbReference>
<evidence type="ECO:0000256" key="2">
    <source>
        <dbReference type="ARBA" id="ARBA00022475"/>
    </source>
</evidence>
<comment type="caution">
    <text evidence="10">The sequence shown here is derived from an EMBL/GenBank/DDBJ whole genome shotgun (WGS) entry which is preliminary data.</text>
</comment>
<feature type="transmembrane region" description="Helical" evidence="8">
    <location>
        <begin position="136"/>
        <end position="156"/>
    </location>
</feature>
<dbReference type="GO" id="GO:0016763">
    <property type="term" value="F:pentosyltransferase activity"/>
    <property type="evidence" value="ECO:0007669"/>
    <property type="project" value="TreeGrafter"/>
</dbReference>
<keyword evidence="3" id="KW-0328">Glycosyltransferase</keyword>
<dbReference type="AlphaFoldDB" id="A0A1F5FH10"/>
<dbReference type="EMBL" id="MFAM01000033">
    <property type="protein sequence ID" value="OGD78873.1"/>
    <property type="molecule type" value="Genomic_DNA"/>
</dbReference>
<evidence type="ECO:0000313" key="11">
    <source>
        <dbReference type="Proteomes" id="UP000176682"/>
    </source>
</evidence>
<evidence type="ECO:0000256" key="3">
    <source>
        <dbReference type="ARBA" id="ARBA00022676"/>
    </source>
</evidence>
<feature type="transmembrane region" description="Helical" evidence="8">
    <location>
        <begin position="198"/>
        <end position="216"/>
    </location>
</feature>
<feature type="domain" description="Glycosyltransferase RgtA/B/C/D-like" evidence="9">
    <location>
        <begin position="77"/>
        <end position="214"/>
    </location>
</feature>
<dbReference type="Proteomes" id="UP000176682">
    <property type="component" value="Unassembled WGS sequence"/>
</dbReference>
<feature type="transmembrane region" description="Helical" evidence="8">
    <location>
        <begin position="113"/>
        <end position="130"/>
    </location>
</feature>